<dbReference type="InterPro" id="IPR022121">
    <property type="entry name" value="Peptidase_M73_camelysin"/>
</dbReference>
<proteinExistence type="predicted"/>
<dbReference type="InterPro" id="IPR023833">
    <property type="entry name" value="Signal_pept_SipW-depend-type"/>
</dbReference>
<dbReference type="EMBL" id="JAGFNZ010000001">
    <property type="protein sequence ID" value="MBW7571635.1"/>
    <property type="molecule type" value="Genomic_DNA"/>
</dbReference>
<dbReference type="Proteomes" id="UP000719942">
    <property type="component" value="Unassembled WGS sequence"/>
</dbReference>
<protein>
    <recommendedName>
        <fullName evidence="3">Camelysin metallo-endopeptidase</fullName>
    </recommendedName>
</protein>
<organism evidence="1 2">
    <name type="scientific">Caproiciproducens faecalis</name>
    <dbReference type="NCBI Taxonomy" id="2820301"/>
    <lineage>
        <taxon>Bacteria</taxon>
        <taxon>Bacillati</taxon>
        <taxon>Bacillota</taxon>
        <taxon>Clostridia</taxon>
        <taxon>Eubacteriales</taxon>
        <taxon>Acutalibacteraceae</taxon>
        <taxon>Caproiciproducens</taxon>
    </lineage>
</organism>
<dbReference type="NCBIfam" id="TIGR04088">
    <property type="entry name" value="cognate_SipW"/>
    <property type="match status" value="1"/>
</dbReference>
<reference evidence="1 2" key="1">
    <citation type="submission" date="2021-03" db="EMBL/GenBank/DDBJ databases">
        <title>Caproiciproducens sp. nov. isolated from feces of cow.</title>
        <authorList>
            <person name="Choi J.-Y."/>
        </authorList>
    </citation>
    <scope>NUCLEOTIDE SEQUENCE [LARGE SCALE GENOMIC DNA]</scope>
    <source>
        <strain evidence="1 2">AGMB10547</strain>
    </source>
</reference>
<evidence type="ECO:0000313" key="2">
    <source>
        <dbReference type="Proteomes" id="UP000719942"/>
    </source>
</evidence>
<sequence>MTKPRMKLLTGIVGVVTAVALVGGGTMAWFTDQKEVAGSTFTAGTVKIQAGQSVVNDTDEKGNPIYYEDAAPLRVYDVHRGTGKNDTPLPKLNTEVRSFPDAILTRADESTSPSEDELYSMGFGGDITVELKTGLLKGDILVVEGTWNNSQKDYVETADVFVSADGTDWKPAGTVSNQTDPKGNFHDSMVAIPIPNAKYVKLVDTTLKILPNGKKNKSEDGFDIDYICGRNILDEVNWNPGDTNKLAFYVQNSGTKDIDVRVKLESHWETWNEETQSWEAADALTDADPSMVILSNPKGWTKVGDFYYCDQEGLRGTYGGETPEAAGQPTNAALDLTVTLSTEAGNEYQNARLVVTPTFQAIQYSHSDEWNWDGFDGYNSSTPAE</sequence>
<keyword evidence="2" id="KW-1185">Reference proteome</keyword>
<evidence type="ECO:0000313" key="1">
    <source>
        <dbReference type="EMBL" id="MBW7571635.1"/>
    </source>
</evidence>
<gene>
    <name evidence="1" type="ORF">J5W02_02310</name>
</gene>
<dbReference type="Pfam" id="PF12389">
    <property type="entry name" value="Peptidase_M73"/>
    <property type="match status" value="1"/>
</dbReference>
<comment type="caution">
    <text evidence="1">The sequence shown here is derived from an EMBL/GenBank/DDBJ whole genome shotgun (WGS) entry which is preliminary data.</text>
</comment>
<evidence type="ECO:0008006" key="3">
    <source>
        <dbReference type="Google" id="ProtNLM"/>
    </source>
</evidence>
<dbReference type="RefSeq" id="WP_219964031.1">
    <property type="nucleotide sequence ID" value="NZ_JAGFNZ010000001.1"/>
</dbReference>
<name>A0ABS7DK16_9FIRM</name>
<accession>A0ABS7DK16</accession>
<dbReference type="Gene3D" id="2.60.120.260">
    <property type="entry name" value="Galactose-binding domain-like"/>
    <property type="match status" value="1"/>
</dbReference>